<keyword evidence="1" id="KW-0547">Nucleotide-binding</keyword>
<evidence type="ECO:0000313" key="3">
    <source>
        <dbReference type="EMBL" id="MBD2253133.1"/>
    </source>
</evidence>
<name>A0ABR8BJL8_9NOSO</name>
<dbReference type="SUPFAM" id="SSF56784">
    <property type="entry name" value="HAD-like"/>
    <property type="match status" value="1"/>
</dbReference>
<evidence type="ECO:0000259" key="2">
    <source>
        <dbReference type="PROSITE" id="PS50975"/>
    </source>
</evidence>
<organism evidence="3 4">
    <name type="scientific">Nostoc parmelioides FACHB-3921</name>
    <dbReference type="NCBI Taxonomy" id="2692909"/>
    <lineage>
        <taxon>Bacteria</taxon>
        <taxon>Bacillati</taxon>
        <taxon>Cyanobacteriota</taxon>
        <taxon>Cyanophyceae</taxon>
        <taxon>Nostocales</taxon>
        <taxon>Nostocaceae</taxon>
        <taxon>Nostoc</taxon>
    </lineage>
</organism>
<keyword evidence="1" id="KW-0067">ATP-binding</keyword>
<comment type="caution">
    <text evidence="3">The sequence shown here is derived from an EMBL/GenBank/DDBJ whole genome shotgun (WGS) entry which is preliminary data.</text>
</comment>
<accession>A0ABR8BJL8</accession>
<dbReference type="EMBL" id="JACJQL010000027">
    <property type="protein sequence ID" value="MBD2253133.1"/>
    <property type="molecule type" value="Genomic_DNA"/>
</dbReference>
<sequence length="428" mass="49537">MKKYKVLIFPGGSEIGLEIHKALCDCKDIQLYSAGLDVSNHAPYVFTEHFKIPSIHEPGWINALNQVIDANSIDYIFPAYDDIIVALVEKSQYIKAKIVTSPLETCLITRFKSKTYKVLFGTIPVPETYHSLHEIKQFPVFVKPDKGQGSQDTHIVYNSQDISFFLDKKNEYIITEYLPGDEYTIDCFSHRDLGLVFCSGRKRIRTKSGISMSISNANIDQELFIKYAELITQKLNFHGVWFFQLKRDKYGEYKLLEVAPRVAGAMAFHRVQGINFPLLSIYEQERVPIEIINNKFDLTMDRALINRYIHNVDYKTVYVDLDDTLVISNKVNLDLIKFLYQCINNTKKIVLLTKHTGDIYDFLKKYRIQGIFDNIIQINKLEDKAKYIIESPAIFIDDSFQERKSISLKLGIPTFDNSMIEMLLDDRK</sequence>
<feature type="domain" description="ATP-grasp" evidence="2">
    <location>
        <begin position="113"/>
        <end position="285"/>
    </location>
</feature>
<dbReference type="InterPro" id="IPR036412">
    <property type="entry name" value="HAD-like_sf"/>
</dbReference>
<evidence type="ECO:0000256" key="1">
    <source>
        <dbReference type="PROSITE-ProRule" id="PRU00409"/>
    </source>
</evidence>
<dbReference type="Proteomes" id="UP000621307">
    <property type="component" value="Unassembled WGS sequence"/>
</dbReference>
<evidence type="ECO:0000313" key="4">
    <source>
        <dbReference type="Proteomes" id="UP000621307"/>
    </source>
</evidence>
<dbReference type="PROSITE" id="PS50975">
    <property type="entry name" value="ATP_GRASP"/>
    <property type="match status" value="1"/>
</dbReference>
<dbReference type="SUPFAM" id="SSF56059">
    <property type="entry name" value="Glutathione synthetase ATP-binding domain-like"/>
    <property type="match status" value="1"/>
</dbReference>
<dbReference type="InterPro" id="IPR011761">
    <property type="entry name" value="ATP-grasp"/>
</dbReference>
<dbReference type="Pfam" id="PF15632">
    <property type="entry name" value="ATPgrasp_Ter"/>
    <property type="match status" value="1"/>
</dbReference>
<proteinExistence type="predicted"/>
<dbReference type="Gene3D" id="3.40.50.20">
    <property type="match status" value="1"/>
</dbReference>
<dbReference type="Gene3D" id="3.30.470.20">
    <property type="entry name" value="ATP-grasp fold, B domain"/>
    <property type="match status" value="1"/>
</dbReference>
<protein>
    <submittedName>
        <fullName evidence="3">ATP-grasp domain-containing protein</fullName>
    </submittedName>
</protein>
<reference evidence="3 4" key="1">
    <citation type="journal article" date="2020" name="ISME J.">
        <title>Comparative genomics reveals insights into cyanobacterial evolution and habitat adaptation.</title>
        <authorList>
            <person name="Chen M.Y."/>
            <person name="Teng W.K."/>
            <person name="Zhao L."/>
            <person name="Hu C.X."/>
            <person name="Zhou Y.K."/>
            <person name="Han B.P."/>
            <person name="Song L.R."/>
            <person name="Shu W.S."/>
        </authorList>
    </citation>
    <scope>NUCLEOTIDE SEQUENCE [LARGE SCALE GENOMIC DNA]</scope>
    <source>
        <strain evidence="3 4">FACHB-3921</strain>
    </source>
</reference>
<gene>
    <name evidence="3" type="ORF">H6G14_17765</name>
</gene>
<dbReference type="RefSeq" id="WP_190568689.1">
    <property type="nucleotide sequence ID" value="NZ_JACJQL010000027.1"/>
</dbReference>
<keyword evidence="4" id="KW-1185">Reference proteome</keyword>